<evidence type="ECO:0000259" key="1">
    <source>
        <dbReference type="PROSITE" id="PS50206"/>
    </source>
</evidence>
<evidence type="ECO:0000313" key="3">
    <source>
        <dbReference type="Proteomes" id="UP001596138"/>
    </source>
</evidence>
<sequence length="114" mass="11368">MDNQTLPTVDAAEALRLVGDGAVLLDVREPAEWVAGHAPTAVHVPLGDLPSGGFAPAPGQRVLVVCRSGNRSKSATAHLIALGVDAWNVAGGMGAWQASGGAVVDAQGAPGRVA</sequence>
<comment type="caution">
    <text evidence="2">The sequence shown here is derived from an EMBL/GenBank/DDBJ whole genome shotgun (WGS) entry which is preliminary data.</text>
</comment>
<dbReference type="Proteomes" id="UP001596138">
    <property type="component" value="Unassembled WGS sequence"/>
</dbReference>
<dbReference type="InterPro" id="IPR050229">
    <property type="entry name" value="GlpE_sulfurtransferase"/>
</dbReference>
<dbReference type="Gene3D" id="3.40.250.10">
    <property type="entry name" value="Rhodanese-like domain"/>
    <property type="match status" value="1"/>
</dbReference>
<dbReference type="SUPFAM" id="SSF52821">
    <property type="entry name" value="Rhodanese/Cell cycle control phosphatase"/>
    <property type="match status" value="1"/>
</dbReference>
<protein>
    <submittedName>
        <fullName evidence="2">Rhodanese-like domain-containing protein</fullName>
    </submittedName>
</protein>
<organism evidence="2 3">
    <name type="scientific">Longivirga aurantiaca</name>
    <dbReference type="NCBI Taxonomy" id="1837743"/>
    <lineage>
        <taxon>Bacteria</taxon>
        <taxon>Bacillati</taxon>
        <taxon>Actinomycetota</taxon>
        <taxon>Actinomycetes</taxon>
        <taxon>Sporichthyales</taxon>
        <taxon>Sporichthyaceae</taxon>
        <taxon>Longivirga</taxon>
    </lineage>
</organism>
<proteinExistence type="predicted"/>
<dbReference type="CDD" id="cd00158">
    <property type="entry name" value="RHOD"/>
    <property type="match status" value="1"/>
</dbReference>
<accession>A0ABW1SZB2</accession>
<reference evidence="3" key="1">
    <citation type="journal article" date="2019" name="Int. J. Syst. Evol. Microbiol.">
        <title>The Global Catalogue of Microorganisms (GCM) 10K type strain sequencing project: providing services to taxonomists for standard genome sequencing and annotation.</title>
        <authorList>
            <consortium name="The Broad Institute Genomics Platform"/>
            <consortium name="The Broad Institute Genome Sequencing Center for Infectious Disease"/>
            <person name="Wu L."/>
            <person name="Ma J."/>
        </authorList>
    </citation>
    <scope>NUCLEOTIDE SEQUENCE [LARGE SCALE GENOMIC DNA]</scope>
    <source>
        <strain evidence="3">CGMCC 4.7317</strain>
    </source>
</reference>
<evidence type="ECO:0000313" key="2">
    <source>
        <dbReference type="EMBL" id="MFC6237599.1"/>
    </source>
</evidence>
<dbReference type="PANTHER" id="PTHR43031:SF16">
    <property type="entry name" value="OXIDOREDUCTASE"/>
    <property type="match status" value="1"/>
</dbReference>
<dbReference type="InterPro" id="IPR001763">
    <property type="entry name" value="Rhodanese-like_dom"/>
</dbReference>
<feature type="domain" description="Rhodanese" evidence="1">
    <location>
        <begin position="18"/>
        <end position="105"/>
    </location>
</feature>
<gene>
    <name evidence="2" type="ORF">ACFQGU_06895</name>
</gene>
<dbReference type="PANTHER" id="PTHR43031">
    <property type="entry name" value="FAD-DEPENDENT OXIDOREDUCTASE"/>
    <property type="match status" value="1"/>
</dbReference>
<dbReference type="EMBL" id="JBHSTI010000008">
    <property type="protein sequence ID" value="MFC6237599.1"/>
    <property type="molecule type" value="Genomic_DNA"/>
</dbReference>
<dbReference type="InterPro" id="IPR036873">
    <property type="entry name" value="Rhodanese-like_dom_sf"/>
</dbReference>
<keyword evidence="3" id="KW-1185">Reference proteome</keyword>
<dbReference type="Pfam" id="PF00581">
    <property type="entry name" value="Rhodanese"/>
    <property type="match status" value="1"/>
</dbReference>
<dbReference type="SMART" id="SM00450">
    <property type="entry name" value="RHOD"/>
    <property type="match status" value="1"/>
</dbReference>
<name>A0ABW1SZB2_9ACTN</name>
<dbReference type="RefSeq" id="WP_386765043.1">
    <property type="nucleotide sequence ID" value="NZ_JBHSTI010000008.1"/>
</dbReference>
<dbReference type="PROSITE" id="PS50206">
    <property type="entry name" value="RHODANESE_3"/>
    <property type="match status" value="1"/>
</dbReference>